<feature type="transmembrane region" description="Helical" evidence="1">
    <location>
        <begin position="21"/>
        <end position="42"/>
    </location>
</feature>
<dbReference type="AlphaFoldDB" id="A0AAE9XQ66"/>
<evidence type="ECO:0000256" key="1">
    <source>
        <dbReference type="SAM" id="Phobius"/>
    </source>
</evidence>
<keyword evidence="3" id="KW-1185">Reference proteome</keyword>
<accession>A0AAE9XQ66</accession>
<reference evidence="2" key="1">
    <citation type="submission" date="2023-01" db="EMBL/GenBank/DDBJ databases">
        <title>The genome sequence of Kordiimonadaceae bacterium 6D33.</title>
        <authorList>
            <person name="Liu Y."/>
        </authorList>
    </citation>
    <scope>NUCLEOTIDE SEQUENCE</scope>
    <source>
        <strain evidence="2">6D33</strain>
    </source>
</reference>
<keyword evidence="1" id="KW-0472">Membrane</keyword>
<keyword evidence="1" id="KW-0812">Transmembrane</keyword>
<sequence length="119" mass="13117">MSQHIFIERRQAKRNKPLLTGRTIFMLVLVSIAALAAFRLWIGNPEDALCEGACDQSHDLRILITGFFMMFAIIIAAGGVLGLIIGFLRRRHRSDGLDALIADAGKEIGSESDPRDPRA</sequence>
<dbReference type="KEGG" id="gso:PH603_00400"/>
<evidence type="ECO:0000313" key="3">
    <source>
        <dbReference type="Proteomes" id="UP001217500"/>
    </source>
</evidence>
<organism evidence="2 3">
    <name type="scientific">Gimibacter soli</name>
    <dbReference type="NCBI Taxonomy" id="3024400"/>
    <lineage>
        <taxon>Bacteria</taxon>
        <taxon>Pseudomonadati</taxon>
        <taxon>Pseudomonadota</taxon>
        <taxon>Alphaproteobacteria</taxon>
        <taxon>Kordiimonadales</taxon>
        <taxon>Temperatibacteraceae</taxon>
        <taxon>Gimibacter</taxon>
    </lineage>
</organism>
<keyword evidence="1" id="KW-1133">Transmembrane helix</keyword>
<protein>
    <submittedName>
        <fullName evidence="2">Uncharacterized protein</fullName>
    </submittedName>
</protein>
<proteinExistence type="predicted"/>
<dbReference type="Proteomes" id="UP001217500">
    <property type="component" value="Chromosome"/>
</dbReference>
<evidence type="ECO:0000313" key="2">
    <source>
        <dbReference type="EMBL" id="WCL54217.1"/>
    </source>
</evidence>
<dbReference type="EMBL" id="CP116805">
    <property type="protein sequence ID" value="WCL54217.1"/>
    <property type="molecule type" value="Genomic_DNA"/>
</dbReference>
<dbReference type="RefSeq" id="WP_289503936.1">
    <property type="nucleotide sequence ID" value="NZ_CP116805.1"/>
</dbReference>
<name>A0AAE9XQ66_9PROT</name>
<gene>
    <name evidence="2" type="ORF">PH603_00400</name>
</gene>
<feature type="transmembrane region" description="Helical" evidence="1">
    <location>
        <begin position="62"/>
        <end position="88"/>
    </location>
</feature>